<dbReference type="EMBL" id="JASBWR010000005">
    <property type="protein sequence ID" value="KAJ9112355.1"/>
    <property type="molecule type" value="Genomic_DNA"/>
</dbReference>
<name>A0ACC2WM00_9TREE</name>
<evidence type="ECO:0000313" key="2">
    <source>
        <dbReference type="Proteomes" id="UP001241377"/>
    </source>
</evidence>
<evidence type="ECO:0000313" key="1">
    <source>
        <dbReference type="EMBL" id="KAJ9112355.1"/>
    </source>
</evidence>
<protein>
    <submittedName>
        <fullName evidence="1">Uncharacterized protein</fullName>
    </submittedName>
</protein>
<sequence length="147" mass="16782">MVFGLERFDFSGILRYKNGYHRITIHRECTEPFLIASALAFCWIRHEGEAKRTTPSSHESDVKHVAKMEYELIIAVLCAARRYGMHGAFDELKLYTGHGLYLQSCPTDRMGRKIRQMFHPWTPPATPPSSPNGHELHQQGQTTLPAS</sequence>
<proteinExistence type="predicted"/>
<reference evidence="1" key="1">
    <citation type="submission" date="2023-04" db="EMBL/GenBank/DDBJ databases">
        <title>Draft Genome sequencing of Naganishia species isolated from polar environments using Oxford Nanopore Technology.</title>
        <authorList>
            <person name="Leo P."/>
            <person name="Venkateswaran K."/>
        </authorList>
    </citation>
    <scope>NUCLEOTIDE SEQUENCE</scope>
    <source>
        <strain evidence="1">MNA-CCFEE 5261</strain>
    </source>
</reference>
<comment type="caution">
    <text evidence="1">The sequence shown here is derived from an EMBL/GenBank/DDBJ whole genome shotgun (WGS) entry which is preliminary data.</text>
</comment>
<keyword evidence="2" id="KW-1185">Reference proteome</keyword>
<gene>
    <name evidence="1" type="ORF">QFC19_000775</name>
</gene>
<dbReference type="Proteomes" id="UP001241377">
    <property type="component" value="Unassembled WGS sequence"/>
</dbReference>
<organism evidence="1 2">
    <name type="scientific">Naganishia cerealis</name>
    <dbReference type="NCBI Taxonomy" id="610337"/>
    <lineage>
        <taxon>Eukaryota</taxon>
        <taxon>Fungi</taxon>
        <taxon>Dikarya</taxon>
        <taxon>Basidiomycota</taxon>
        <taxon>Agaricomycotina</taxon>
        <taxon>Tremellomycetes</taxon>
        <taxon>Filobasidiales</taxon>
        <taxon>Filobasidiaceae</taxon>
        <taxon>Naganishia</taxon>
    </lineage>
</organism>
<accession>A0ACC2WM00</accession>